<name>A0A1N6YGR8_9BACT</name>
<dbReference type="STRING" id="1077936.SAMN05421545_2481"/>
<protein>
    <submittedName>
        <fullName evidence="1">Uncharacterized protein</fullName>
    </submittedName>
</protein>
<evidence type="ECO:0000313" key="2">
    <source>
        <dbReference type="Proteomes" id="UP000185924"/>
    </source>
</evidence>
<keyword evidence="2" id="KW-1185">Reference proteome</keyword>
<dbReference type="Proteomes" id="UP000185924">
    <property type="component" value="Unassembled WGS sequence"/>
</dbReference>
<accession>A0A1N6YGR8</accession>
<sequence>MQESPIKDKQALRKLYDTVLPELAQHIHQHLADVIPLFHDFKLEKLVDTWTREPGSDATTEISLDKGNVSQMGLRLRLEGFQRVGADNFDLTKDLLFKLDRNFYTIGPNQDNVWLEKDYLQNWDEADYELVAEKWTEQLIDDLTQRLEKYTV</sequence>
<dbReference type="RefSeq" id="WP_007655699.1">
    <property type="nucleotide sequence ID" value="NZ_FTNM01000003.1"/>
</dbReference>
<evidence type="ECO:0000313" key="1">
    <source>
        <dbReference type="EMBL" id="SIR13740.1"/>
    </source>
</evidence>
<reference evidence="2" key="1">
    <citation type="submission" date="2017-01" db="EMBL/GenBank/DDBJ databases">
        <authorList>
            <person name="Varghese N."/>
            <person name="Submissions S."/>
        </authorList>
    </citation>
    <scope>NUCLEOTIDE SEQUENCE [LARGE SCALE GENOMIC DNA]</scope>
    <source>
        <strain evidence="2">DM9</strain>
    </source>
</reference>
<proteinExistence type="predicted"/>
<organism evidence="1 2">
    <name type="scientific">Pontibacter lucknowensis</name>
    <dbReference type="NCBI Taxonomy" id="1077936"/>
    <lineage>
        <taxon>Bacteria</taxon>
        <taxon>Pseudomonadati</taxon>
        <taxon>Bacteroidota</taxon>
        <taxon>Cytophagia</taxon>
        <taxon>Cytophagales</taxon>
        <taxon>Hymenobacteraceae</taxon>
        <taxon>Pontibacter</taxon>
    </lineage>
</organism>
<gene>
    <name evidence="1" type="ORF">SAMN05421545_2481</name>
</gene>
<dbReference type="EMBL" id="FTNM01000003">
    <property type="protein sequence ID" value="SIR13740.1"/>
    <property type="molecule type" value="Genomic_DNA"/>
</dbReference>
<dbReference type="AlphaFoldDB" id="A0A1N6YGR8"/>
<dbReference type="OrthoDB" id="852355at2"/>